<proteinExistence type="predicted"/>
<reference evidence="1" key="1">
    <citation type="submission" date="2024-06" db="EMBL/GenBank/DDBJ databases">
        <authorList>
            <person name="Dussert Y."/>
            <person name="Peccoud J."/>
            <person name="Pigeault R."/>
        </authorList>
    </citation>
    <scope>NUCLEOTIDE SEQUENCE</scope>
    <source>
        <strain evidence="1">WArc</strain>
    </source>
</reference>
<organism evidence="1">
    <name type="scientific">Wolbachia endosymbiont of Armadillidium arcangelii</name>
    <dbReference type="NCBI Taxonomy" id="3158571"/>
    <lineage>
        <taxon>Bacteria</taxon>
        <taxon>Pseudomonadati</taxon>
        <taxon>Pseudomonadota</taxon>
        <taxon>Alphaproteobacteria</taxon>
        <taxon>Rickettsiales</taxon>
        <taxon>Anaplasmataceae</taxon>
        <taxon>Wolbachieae</taxon>
        <taxon>Wolbachia</taxon>
    </lineage>
</organism>
<dbReference type="EMBL" id="CP157942">
    <property type="protein sequence ID" value="XBS66536.1"/>
    <property type="molecule type" value="Genomic_DNA"/>
</dbReference>
<dbReference type="GO" id="GO:0019068">
    <property type="term" value="P:virion assembly"/>
    <property type="evidence" value="ECO:0007669"/>
    <property type="project" value="InterPro"/>
</dbReference>
<evidence type="ECO:0008006" key="2">
    <source>
        <dbReference type="Google" id="ProtNLM"/>
    </source>
</evidence>
<sequence>MSFLGENIKRLLEDCFAHLGEVALYKSKDKSYMVQVLKQEPDKLYEIGEGQFVGETLVLEISAFDVLQPIVGDIFVIGDRKYKVYSPPLQDNSGMVWKIRASGV</sequence>
<accession>A0AAU7Q0I3</accession>
<evidence type="ECO:0000313" key="1">
    <source>
        <dbReference type="EMBL" id="XBS66536.1"/>
    </source>
</evidence>
<name>A0AAU7Q0I3_9RICK</name>
<dbReference type="InterPro" id="IPR008018">
    <property type="entry name" value="Phage_tail_attach_FII"/>
</dbReference>
<dbReference type="Pfam" id="PF05354">
    <property type="entry name" value="Phage_attach"/>
    <property type="match status" value="1"/>
</dbReference>
<protein>
    <recommendedName>
        <fullName evidence="2">Phage related protein</fullName>
    </recommendedName>
</protein>
<gene>
    <name evidence="1" type="ORF">ABLO99_04495</name>
</gene>
<dbReference type="AlphaFoldDB" id="A0AAU7Q0I3"/>
<dbReference type="RefSeq" id="WP_047759657.1">
    <property type="nucleotide sequence ID" value="NZ_CP157942.1"/>
</dbReference>